<dbReference type="Proteomes" id="UP000094412">
    <property type="component" value="Unassembled WGS sequence"/>
</dbReference>
<name>A0A1C2DIQ0_9HYPH</name>
<feature type="transmembrane region" description="Helical" evidence="1">
    <location>
        <begin position="188"/>
        <end position="205"/>
    </location>
</feature>
<dbReference type="PANTHER" id="PTHR22911:SF103">
    <property type="entry name" value="BLR2811 PROTEIN"/>
    <property type="match status" value="1"/>
</dbReference>
<feature type="transmembrane region" description="Helical" evidence="1">
    <location>
        <begin position="244"/>
        <end position="263"/>
    </location>
</feature>
<dbReference type="AlphaFoldDB" id="A0A1C2DIQ0"/>
<dbReference type="STRING" id="1566387.QV13_19590"/>
<sequence length="296" mass="32122">MSEVVLTDTREKVLAGIMLTSFSYLLFSFQDASIKLLVVAAPVWQILFFRSATILAGCVATGGWRLLADSARSPILKSMLLRSFLILAAWLCYYTAAKDLQLAELTTIYFAAPIIVTALSIVVLGEKVPLLRWAAVLIGFGGVFVACDPARLGFSLPVILVLAAAALWGLSIVLLSKVASQERTTVQLVLNNGFFLVIAGLPLFWTWQTPGWQELLLLIAVGAFGGLGQYFLFEGMKRAPISIIAPFEYTALVWAFALGFLIWGDVPRSEVFIGAAIIVFAGLVIVASERFRKPAA</sequence>
<dbReference type="InterPro" id="IPR037185">
    <property type="entry name" value="EmrE-like"/>
</dbReference>
<dbReference type="Pfam" id="PF00892">
    <property type="entry name" value="EamA"/>
    <property type="match status" value="2"/>
</dbReference>
<protein>
    <recommendedName>
        <fullName evidence="2">EamA domain-containing protein</fullName>
    </recommendedName>
</protein>
<accession>A0A1C2DIQ0</accession>
<feature type="transmembrane region" description="Helical" evidence="1">
    <location>
        <begin position="269"/>
        <end position="287"/>
    </location>
</feature>
<dbReference type="GO" id="GO:0016020">
    <property type="term" value="C:membrane"/>
    <property type="evidence" value="ECO:0007669"/>
    <property type="project" value="InterPro"/>
</dbReference>
<feature type="domain" description="EamA" evidence="2">
    <location>
        <begin position="15"/>
        <end position="145"/>
    </location>
</feature>
<evidence type="ECO:0000313" key="3">
    <source>
        <dbReference type="EMBL" id="OCX14649.1"/>
    </source>
</evidence>
<feature type="transmembrane region" description="Helical" evidence="1">
    <location>
        <begin position="152"/>
        <end position="176"/>
    </location>
</feature>
<feature type="transmembrane region" description="Helical" evidence="1">
    <location>
        <begin position="108"/>
        <end position="125"/>
    </location>
</feature>
<keyword evidence="4" id="KW-1185">Reference proteome</keyword>
<evidence type="ECO:0000313" key="4">
    <source>
        <dbReference type="Proteomes" id="UP000094412"/>
    </source>
</evidence>
<comment type="caution">
    <text evidence="3">The sequence shown here is derived from an EMBL/GenBank/DDBJ whole genome shotgun (WGS) entry which is preliminary data.</text>
</comment>
<feature type="transmembrane region" description="Helical" evidence="1">
    <location>
        <begin position="12"/>
        <end position="30"/>
    </location>
</feature>
<evidence type="ECO:0000256" key="1">
    <source>
        <dbReference type="SAM" id="Phobius"/>
    </source>
</evidence>
<feature type="transmembrane region" description="Helical" evidence="1">
    <location>
        <begin position="130"/>
        <end position="146"/>
    </location>
</feature>
<reference evidence="3 4" key="1">
    <citation type="submission" date="2016-08" db="EMBL/GenBank/DDBJ databases">
        <title>Whole genome sequence of Mesorhizobium sp. strain UASWS1009 isolated from industrial sewage.</title>
        <authorList>
            <person name="Crovadore J."/>
            <person name="Calmin G."/>
            <person name="Chablais R."/>
            <person name="Cochard B."/>
            <person name="Lefort F."/>
        </authorList>
    </citation>
    <scope>NUCLEOTIDE SEQUENCE [LARGE SCALE GENOMIC DNA]</scope>
    <source>
        <strain evidence="3 4">UASWS1009</strain>
    </source>
</reference>
<dbReference type="OrthoDB" id="7818056at2"/>
<dbReference type="InterPro" id="IPR000620">
    <property type="entry name" value="EamA_dom"/>
</dbReference>
<feature type="transmembrane region" description="Helical" evidence="1">
    <location>
        <begin position="79"/>
        <end position="96"/>
    </location>
</feature>
<dbReference type="PANTHER" id="PTHR22911">
    <property type="entry name" value="ACYL-MALONYL CONDENSING ENZYME-RELATED"/>
    <property type="match status" value="1"/>
</dbReference>
<gene>
    <name evidence="3" type="ORF">QV13_19590</name>
</gene>
<proteinExistence type="predicted"/>
<feature type="domain" description="EamA" evidence="2">
    <location>
        <begin position="158"/>
        <end position="286"/>
    </location>
</feature>
<dbReference type="RefSeq" id="WP_024923894.1">
    <property type="nucleotide sequence ID" value="NZ_MDEO01000035.1"/>
</dbReference>
<feature type="transmembrane region" description="Helical" evidence="1">
    <location>
        <begin position="42"/>
        <end position="67"/>
    </location>
</feature>
<organism evidence="3 4">
    <name type="scientific">Mesorhizobium hungaricum</name>
    <dbReference type="NCBI Taxonomy" id="1566387"/>
    <lineage>
        <taxon>Bacteria</taxon>
        <taxon>Pseudomonadati</taxon>
        <taxon>Pseudomonadota</taxon>
        <taxon>Alphaproteobacteria</taxon>
        <taxon>Hyphomicrobiales</taxon>
        <taxon>Phyllobacteriaceae</taxon>
        <taxon>Mesorhizobium</taxon>
    </lineage>
</organism>
<keyword evidence="1" id="KW-0472">Membrane</keyword>
<dbReference type="SUPFAM" id="SSF103481">
    <property type="entry name" value="Multidrug resistance efflux transporter EmrE"/>
    <property type="match status" value="2"/>
</dbReference>
<dbReference type="EMBL" id="MDEO01000035">
    <property type="protein sequence ID" value="OCX14649.1"/>
    <property type="molecule type" value="Genomic_DNA"/>
</dbReference>
<keyword evidence="1" id="KW-1133">Transmembrane helix</keyword>
<evidence type="ECO:0000259" key="2">
    <source>
        <dbReference type="Pfam" id="PF00892"/>
    </source>
</evidence>
<keyword evidence="1" id="KW-0812">Transmembrane</keyword>
<feature type="transmembrane region" description="Helical" evidence="1">
    <location>
        <begin position="211"/>
        <end position="232"/>
    </location>
</feature>